<dbReference type="PIRSF" id="PIRSF000303">
    <property type="entry name" value="Glutathion_perox"/>
    <property type="match status" value="1"/>
</dbReference>
<dbReference type="InterPro" id="IPR029759">
    <property type="entry name" value="GPX_AS"/>
</dbReference>
<dbReference type="InterPro" id="IPR013766">
    <property type="entry name" value="Thioredoxin_domain"/>
</dbReference>
<dbReference type="Proteomes" id="UP000319280">
    <property type="component" value="Unassembled WGS sequence"/>
</dbReference>
<dbReference type="GO" id="GO:0004601">
    <property type="term" value="F:peroxidase activity"/>
    <property type="evidence" value="ECO:0007669"/>
    <property type="project" value="UniProtKB-KW"/>
</dbReference>
<dbReference type="Gene3D" id="3.40.30.10">
    <property type="entry name" value="Glutaredoxin"/>
    <property type="match status" value="1"/>
</dbReference>
<dbReference type="Pfam" id="PF00255">
    <property type="entry name" value="GSHPx"/>
    <property type="match status" value="1"/>
</dbReference>
<evidence type="ECO:0000256" key="2">
    <source>
        <dbReference type="ARBA" id="ARBA00022559"/>
    </source>
</evidence>
<name>A0A549YMU5_9BACI</name>
<dbReference type="GO" id="GO:0034599">
    <property type="term" value="P:cellular response to oxidative stress"/>
    <property type="evidence" value="ECO:0007669"/>
    <property type="project" value="TreeGrafter"/>
</dbReference>
<evidence type="ECO:0000256" key="5">
    <source>
        <dbReference type="RuleBase" id="RU000499"/>
    </source>
</evidence>
<dbReference type="InterPro" id="IPR029760">
    <property type="entry name" value="GPX_CS"/>
</dbReference>
<comment type="caution">
    <text evidence="7">The sequence shown here is derived from an EMBL/GenBank/DDBJ whole genome shotgun (WGS) entry which is preliminary data.</text>
</comment>
<dbReference type="PRINTS" id="PR01011">
    <property type="entry name" value="GLUTPROXDASE"/>
</dbReference>
<dbReference type="PROSITE" id="PS00763">
    <property type="entry name" value="GLUTATHIONE_PEROXID_2"/>
    <property type="match status" value="1"/>
</dbReference>
<dbReference type="FunFam" id="3.40.30.10:FF:000010">
    <property type="entry name" value="Glutathione peroxidase"/>
    <property type="match status" value="1"/>
</dbReference>
<evidence type="ECO:0000313" key="7">
    <source>
        <dbReference type="EMBL" id="TRM13202.1"/>
    </source>
</evidence>
<accession>A0A549YMU5</accession>
<dbReference type="PROSITE" id="PS51352">
    <property type="entry name" value="THIOREDOXIN_2"/>
    <property type="match status" value="1"/>
</dbReference>
<keyword evidence="2 5" id="KW-0575">Peroxidase</keyword>
<gene>
    <name evidence="7" type="ORF">FH966_06190</name>
</gene>
<dbReference type="RefSeq" id="WP_142792058.1">
    <property type="nucleotide sequence ID" value="NZ_VJMZ01000001.1"/>
</dbReference>
<dbReference type="InterPro" id="IPR036249">
    <property type="entry name" value="Thioredoxin-like_sf"/>
</dbReference>
<proteinExistence type="inferred from homology"/>
<feature type="active site" evidence="4">
    <location>
        <position position="35"/>
    </location>
</feature>
<dbReference type="PANTHER" id="PTHR11592:SF78">
    <property type="entry name" value="GLUTATHIONE PEROXIDASE"/>
    <property type="match status" value="1"/>
</dbReference>
<reference evidence="7 8" key="1">
    <citation type="submission" date="2019-07" db="EMBL/GenBank/DDBJ databases">
        <title>Genomic analysis of Lentibacillus sp. NKC851-2.</title>
        <authorList>
            <person name="Oh Y.J."/>
        </authorList>
    </citation>
    <scope>NUCLEOTIDE SEQUENCE [LARGE SCALE GENOMIC DNA]</scope>
    <source>
        <strain evidence="7 8">NKC851-2</strain>
    </source>
</reference>
<protein>
    <recommendedName>
        <fullName evidence="5">Glutathione peroxidase</fullName>
    </recommendedName>
</protein>
<dbReference type="PROSITE" id="PS51355">
    <property type="entry name" value="GLUTATHIONE_PEROXID_3"/>
    <property type="match status" value="1"/>
</dbReference>
<evidence type="ECO:0000256" key="3">
    <source>
        <dbReference type="ARBA" id="ARBA00023002"/>
    </source>
</evidence>
<evidence type="ECO:0000256" key="1">
    <source>
        <dbReference type="ARBA" id="ARBA00006926"/>
    </source>
</evidence>
<keyword evidence="8" id="KW-1185">Reference proteome</keyword>
<dbReference type="PANTHER" id="PTHR11592">
    <property type="entry name" value="GLUTATHIONE PEROXIDASE"/>
    <property type="match status" value="1"/>
</dbReference>
<evidence type="ECO:0000259" key="6">
    <source>
        <dbReference type="PROSITE" id="PS51352"/>
    </source>
</evidence>
<feature type="domain" description="Thioredoxin" evidence="6">
    <location>
        <begin position="1"/>
        <end position="158"/>
    </location>
</feature>
<dbReference type="SUPFAM" id="SSF52833">
    <property type="entry name" value="Thioredoxin-like"/>
    <property type="match status" value="1"/>
</dbReference>
<keyword evidence="3 5" id="KW-0560">Oxidoreductase</keyword>
<dbReference type="CDD" id="cd00340">
    <property type="entry name" value="GSH_Peroxidase"/>
    <property type="match status" value="1"/>
</dbReference>
<dbReference type="AlphaFoldDB" id="A0A549YMU5"/>
<dbReference type="InterPro" id="IPR000889">
    <property type="entry name" value="Glutathione_peroxidase"/>
</dbReference>
<dbReference type="PROSITE" id="PS00460">
    <property type="entry name" value="GLUTATHIONE_PEROXID_1"/>
    <property type="match status" value="1"/>
</dbReference>
<evidence type="ECO:0000256" key="4">
    <source>
        <dbReference type="PIRSR" id="PIRSR000303-1"/>
    </source>
</evidence>
<sequence>MRIYEFSAKTIDGDEQSLADFQNNVLLIVNTASECGFTPQLEGLQKLYDNYRKQGFTVLGFPCNQFNQQDPGSDDDISAFCQQNYGVTFPMFSKIDVKGNNAHPLFTYLTEQAKGMVTKQIKWNFTKFLIDQHGNVVNRFAPQTKPEKLRTDIERLLPTDKKLS</sequence>
<organism evidence="7 8">
    <name type="scientific">Lentibacillus cibarius</name>
    <dbReference type="NCBI Taxonomy" id="2583219"/>
    <lineage>
        <taxon>Bacteria</taxon>
        <taxon>Bacillati</taxon>
        <taxon>Bacillota</taxon>
        <taxon>Bacilli</taxon>
        <taxon>Bacillales</taxon>
        <taxon>Bacillaceae</taxon>
        <taxon>Lentibacillus</taxon>
    </lineage>
</organism>
<dbReference type="EMBL" id="VJMZ01000001">
    <property type="protein sequence ID" value="TRM13202.1"/>
    <property type="molecule type" value="Genomic_DNA"/>
</dbReference>
<comment type="similarity">
    <text evidence="1 5">Belongs to the glutathione peroxidase family.</text>
</comment>
<evidence type="ECO:0000313" key="8">
    <source>
        <dbReference type="Proteomes" id="UP000319280"/>
    </source>
</evidence>